<dbReference type="PANTHER" id="PTHR47272">
    <property type="entry name" value="DDE_TNP_1_7 DOMAIN-CONTAINING PROTEIN"/>
    <property type="match status" value="1"/>
</dbReference>
<protein>
    <recommendedName>
        <fullName evidence="1">PiggyBac transposable element-derived protein domain-containing protein</fullName>
    </recommendedName>
</protein>
<feature type="non-terminal residue" evidence="2">
    <location>
        <position position="1"/>
    </location>
</feature>
<proteinExistence type="predicted"/>
<comment type="caution">
    <text evidence="2">The sequence shown here is derived from an EMBL/GenBank/DDBJ whole genome shotgun (WGS) entry which is preliminary data.</text>
</comment>
<organism evidence="2 3">
    <name type="scientific">Ignelater luminosus</name>
    <name type="common">Cucubano</name>
    <name type="synonym">Pyrophorus luminosus</name>
    <dbReference type="NCBI Taxonomy" id="2038154"/>
    <lineage>
        <taxon>Eukaryota</taxon>
        <taxon>Metazoa</taxon>
        <taxon>Ecdysozoa</taxon>
        <taxon>Arthropoda</taxon>
        <taxon>Hexapoda</taxon>
        <taxon>Insecta</taxon>
        <taxon>Pterygota</taxon>
        <taxon>Neoptera</taxon>
        <taxon>Endopterygota</taxon>
        <taxon>Coleoptera</taxon>
        <taxon>Polyphaga</taxon>
        <taxon>Elateriformia</taxon>
        <taxon>Elateroidea</taxon>
        <taxon>Elateridae</taxon>
        <taxon>Agrypninae</taxon>
        <taxon>Pyrophorini</taxon>
        <taxon>Ignelater</taxon>
    </lineage>
</organism>
<evidence type="ECO:0000259" key="1">
    <source>
        <dbReference type="Pfam" id="PF13843"/>
    </source>
</evidence>
<dbReference type="OrthoDB" id="8300647at2759"/>
<dbReference type="Proteomes" id="UP000801492">
    <property type="component" value="Unassembled WGS sequence"/>
</dbReference>
<gene>
    <name evidence="2" type="ORF">ILUMI_16879</name>
</gene>
<keyword evidence="3" id="KW-1185">Reference proteome</keyword>
<name>A0A8K0CMR6_IGNLU</name>
<reference evidence="2" key="1">
    <citation type="submission" date="2019-08" db="EMBL/GenBank/DDBJ databases">
        <title>The genome of the North American firefly Photinus pyralis.</title>
        <authorList>
            <consortium name="Photinus pyralis genome working group"/>
            <person name="Fallon T.R."/>
            <person name="Sander Lower S.E."/>
            <person name="Weng J.-K."/>
        </authorList>
    </citation>
    <scope>NUCLEOTIDE SEQUENCE</scope>
    <source>
        <strain evidence="2">TRF0915ILg1</strain>
        <tissue evidence="2">Whole body</tissue>
    </source>
</reference>
<dbReference type="AlphaFoldDB" id="A0A8K0CMR6"/>
<sequence>FLVNFEIYQGKSTPVINPEYDRVFGMVTAPMNFFLDELPDDKKRIGTIRKNRIPKDCILPSHEQMKKMKRGTFRGAIEKRDGIFIGKWMDNSVVTVASNSLGENSVKSVKRFSSKEKNHINVLQPAVIGIYNKSMGGTNRMDQDIN</sequence>
<accession>A0A8K0CMR6</accession>
<dbReference type="InterPro" id="IPR029526">
    <property type="entry name" value="PGBD"/>
</dbReference>
<feature type="domain" description="PiggyBac transposable element-derived protein" evidence="1">
    <location>
        <begin position="45"/>
        <end position="144"/>
    </location>
</feature>
<dbReference type="EMBL" id="VTPC01068526">
    <property type="protein sequence ID" value="KAF2889294.1"/>
    <property type="molecule type" value="Genomic_DNA"/>
</dbReference>
<dbReference type="Pfam" id="PF13843">
    <property type="entry name" value="DDE_Tnp_1_7"/>
    <property type="match status" value="1"/>
</dbReference>
<evidence type="ECO:0000313" key="2">
    <source>
        <dbReference type="EMBL" id="KAF2889294.1"/>
    </source>
</evidence>
<evidence type="ECO:0000313" key="3">
    <source>
        <dbReference type="Proteomes" id="UP000801492"/>
    </source>
</evidence>